<organism evidence="1 2">
    <name type="scientific">Adhaeribacter soli</name>
    <dbReference type="NCBI Taxonomy" id="2607655"/>
    <lineage>
        <taxon>Bacteria</taxon>
        <taxon>Pseudomonadati</taxon>
        <taxon>Bacteroidota</taxon>
        <taxon>Cytophagia</taxon>
        <taxon>Cytophagales</taxon>
        <taxon>Hymenobacteraceae</taxon>
        <taxon>Adhaeribacter</taxon>
    </lineage>
</organism>
<dbReference type="AlphaFoldDB" id="A0A5N1IHT3"/>
<dbReference type="InterPro" id="IPR050141">
    <property type="entry name" value="GCL_type2/YbdK_subfam"/>
</dbReference>
<dbReference type="Pfam" id="PF04107">
    <property type="entry name" value="GCS2"/>
    <property type="match status" value="1"/>
</dbReference>
<comment type="caution">
    <text evidence="1">The sequence shown here is derived from an EMBL/GenBank/DDBJ whole genome shotgun (WGS) entry which is preliminary data.</text>
</comment>
<dbReference type="Gene3D" id="3.30.590.20">
    <property type="match status" value="1"/>
</dbReference>
<dbReference type="InterPro" id="IPR014746">
    <property type="entry name" value="Gln_synth/guanido_kin_cat_dom"/>
</dbReference>
<dbReference type="SUPFAM" id="SSF55931">
    <property type="entry name" value="Glutamine synthetase/guanido kinase"/>
    <property type="match status" value="1"/>
</dbReference>
<dbReference type="PANTHER" id="PTHR36510:SF1">
    <property type="entry name" value="GLUTAMATE--CYSTEINE LIGASE 2-RELATED"/>
    <property type="match status" value="1"/>
</dbReference>
<proteinExistence type="predicted"/>
<dbReference type="EMBL" id="VTWT01000013">
    <property type="protein sequence ID" value="KAA9325223.1"/>
    <property type="molecule type" value="Genomic_DNA"/>
</dbReference>
<dbReference type="Proteomes" id="UP000326570">
    <property type="component" value="Unassembled WGS sequence"/>
</dbReference>
<evidence type="ECO:0000313" key="1">
    <source>
        <dbReference type="EMBL" id="KAA9325223.1"/>
    </source>
</evidence>
<name>A0A5N1IHT3_9BACT</name>
<dbReference type="GO" id="GO:0004357">
    <property type="term" value="F:glutamate-cysteine ligase activity"/>
    <property type="evidence" value="ECO:0007669"/>
    <property type="project" value="InterPro"/>
</dbReference>
<sequence>MSSPRKPLHLFEAYGVEMEYMIVKNDTLEILPITDKVIYDVAGKFDSDVELGDMAWSNELVLHVIELKTNGPARTLTGLIEKFQAQVNHINQLLQKYNARLLGSGAHPFMDPYREMCLWPHEHNQIYEAYNKIFDCRGHGWANLQSTHLNLPFANDEEFGKLHAAIRILMPIIPALSASSPVLDNQVSGFSDTRLEVYKSNQKQIPSIAGKVIPERVFSKAEYEQKIFKRIYADIAPYDEDEILRDQFLNSRGAIARFDRGAIEIRIIDIQECPQADIAVLSAVIETLKALVAERWVSVAEQQNWKEDDLAEILWKVVKDGQQAEINNPAYLKLCGYDKGDTCTAKELWQHLYDTILTASIPEESTRQALAFILQNDTLSARIVKALNGNPSPEKIKAVYEQLADCLKEGKQFLG</sequence>
<accession>A0A5N1IHT3</accession>
<keyword evidence="2" id="KW-1185">Reference proteome</keyword>
<dbReference type="PANTHER" id="PTHR36510">
    <property type="entry name" value="GLUTAMATE--CYSTEINE LIGASE 2-RELATED"/>
    <property type="match status" value="1"/>
</dbReference>
<keyword evidence="1" id="KW-0436">Ligase</keyword>
<gene>
    <name evidence="1" type="ORF">F0P94_18540</name>
</gene>
<reference evidence="1 2" key="1">
    <citation type="submission" date="2019-09" db="EMBL/GenBank/DDBJ databases">
        <title>Genome sequence of Adhaeribacter sp. M2.</title>
        <authorList>
            <person name="Srinivasan S."/>
        </authorList>
    </citation>
    <scope>NUCLEOTIDE SEQUENCE [LARGE SCALE GENOMIC DNA]</scope>
    <source>
        <strain evidence="1 2">M2</strain>
    </source>
</reference>
<protein>
    <submittedName>
        <fullName evidence="1">Glutamate--cysteine ligase</fullName>
    </submittedName>
</protein>
<dbReference type="GO" id="GO:0042398">
    <property type="term" value="P:modified amino acid biosynthetic process"/>
    <property type="evidence" value="ECO:0007669"/>
    <property type="project" value="InterPro"/>
</dbReference>
<dbReference type="RefSeq" id="WP_150905866.1">
    <property type="nucleotide sequence ID" value="NZ_VTWT01000013.1"/>
</dbReference>
<dbReference type="InterPro" id="IPR006336">
    <property type="entry name" value="GCS2"/>
</dbReference>
<evidence type="ECO:0000313" key="2">
    <source>
        <dbReference type="Proteomes" id="UP000326570"/>
    </source>
</evidence>